<protein>
    <recommendedName>
        <fullName evidence="3">CCHC-type domain-containing protein</fullName>
    </recommendedName>
</protein>
<feature type="domain" description="CCHC-type" evidence="3">
    <location>
        <begin position="322"/>
        <end position="339"/>
    </location>
</feature>
<dbReference type="Proteomes" id="UP000792457">
    <property type="component" value="Unassembled WGS sequence"/>
</dbReference>
<keyword evidence="1" id="KW-0862">Zinc</keyword>
<dbReference type="AlphaFoldDB" id="A0A8K0KRN1"/>
<reference evidence="4" key="1">
    <citation type="submission" date="2013-04" db="EMBL/GenBank/DDBJ databases">
        <authorList>
            <person name="Qu J."/>
            <person name="Murali S.C."/>
            <person name="Bandaranaike D."/>
            <person name="Bellair M."/>
            <person name="Blankenburg K."/>
            <person name="Chao H."/>
            <person name="Dinh H."/>
            <person name="Doddapaneni H."/>
            <person name="Downs B."/>
            <person name="Dugan-Rocha S."/>
            <person name="Elkadiri S."/>
            <person name="Gnanaolivu R.D."/>
            <person name="Hernandez B."/>
            <person name="Javaid M."/>
            <person name="Jayaseelan J.C."/>
            <person name="Lee S."/>
            <person name="Li M."/>
            <person name="Ming W."/>
            <person name="Munidasa M."/>
            <person name="Muniz J."/>
            <person name="Nguyen L."/>
            <person name="Ongeri F."/>
            <person name="Osuji N."/>
            <person name="Pu L.-L."/>
            <person name="Puazo M."/>
            <person name="Qu C."/>
            <person name="Quiroz J."/>
            <person name="Raj R."/>
            <person name="Weissenberger G."/>
            <person name="Xin Y."/>
            <person name="Zou X."/>
            <person name="Han Y."/>
            <person name="Richards S."/>
            <person name="Worley K."/>
            <person name="Muzny D."/>
            <person name="Gibbs R."/>
        </authorList>
    </citation>
    <scope>NUCLEOTIDE SEQUENCE</scope>
    <source>
        <strain evidence="4">Sampled in the wild</strain>
    </source>
</reference>
<accession>A0A8K0KRN1</accession>
<evidence type="ECO:0000259" key="3">
    <source>
        <dbReference type="PROSITE" id="PS50158"/>
    </source>
</evidence>
<keyword evidence="1" id="KW-0863">Zinc-finger</keyword>
<evidence type="ECO:0000256" key="1">
    <source>
        <dbReference type="PROSITE-ProRule" id="PRU00047"/>
    </source>
</evidence>
<dbReference type="InterPro" id="IPR036875">
    <property type="entry name" value="Znf_CCHC_sf"/>
</dbReference>
<dbReference type="PANTHER" id="PTHR33223:SF6">
    <property type="entry name" value="CCHC-TYPE DOMAIN-CONTAINING PROTEIN"/>
    <property type="match status" value="1"/>
</dbReference>
<dbReference type="Gene3D" id="4.10.60.10">
    <property type="entry name" value="Zinc finger, CCHC-type"/>
    <property type="match status" value="1"/>
</dbReference>
<dbReference type="PROSITE" id="PS50158">
    <property type="entry name" value="ZF_CCHC"/>
    <property type="match status" value="2"/>
</dbReference>
<proteinExistence type="predicted"/>
<keyword evidence="5" id="KW-1185">Reference proteome</keyword>
<evidence type="ECO:0000256" key="2">
    <source>
        <dbReference type="SAM" id="MobiDB-lite"/>
    </source>
</evidence>
<dbReference type="PANTHER" id="PTHR33223">
    <property type="entry name" value="CCHC-TYPE DOMAIN-CONTAINING PROTEIN"/>
    <property type="match status" value="1"/>
</dbReference>
<gene>
    <name evidence="4" type="ORF">J437_LFUL019236</name>
</gene>
<reference evidence="4" key="2">
    <citation type="submission" date="2017-10" db="EMBL/GenBank/DDBJ databases">
        <title>Ladona fulva Genome sequencing and assembly.</title>
        <authorList>
            <person name="Murali S."/>
            <person name="Richards S."/>
            <person name="Bandaranaike D."/>
            <person name="Bellair M."/>
            <person name="Blankenburg K."/>
            <person name="Chao H."/>
            <person name="Dinh H."/>
            <person name="Doddapaneni H."/>
            <person name="Dugan-Rocha S."/>
            <person name="Elkadiri S."/>
            <person name="Gnanaolivu R."/>
            <person name="Hernandez B."/>
            <person name="Skinner E."/>
            <person name="Javaid M."/>
            <person name="Lee S."/>
            <person name="Li M."/>
            <person name="Ming W."/>
            <person name="Munidasa M."/>
            <person name="Muniz J."/>
            <person name="Nguyen L."/>
            <person name="Hughes D."/>
            <person name="Osuji N."/>
            <person name="Pu L.-L."/>
            <person name="Puazo M."/>
            <person name="Qu C."/>
            <person name="Quiroz J."/>
            <person name="Raj R."/>
            <person name="Weissenberger G."/>
            <person name="Xin Y."/>
            <person name="Zou X."/>
            <person name="Han Y."/>
            <person name="Worley K."/>
            <person name="Muzny D."/>
            <person name="Gibbs R."/>
        </authorList>
    </citation>
    <scope>NUCLEOTIDE SEQUENCE</scope>
    <source>
        <strain evidence="4">Sampled in the wild</strain>
    </source>
</reference>
<sequence length="397" mass="44042">MYAAEPYGRNGIVPTPPQRISDVGPLTHPYGPRDAATNSFLSMDNHCSLINVISNESAPAVPNTQNSQPPAPPVAAPAIGNQIYFIPTFSGDDDVSVNKFLECVKITSHLSAWTEQQTLGVVRLRLEGSAAEYVQANPHVLESYELFSTSLQRRFTFKKSPHSVERMFNTCVQGNLESVNVYATRLRKIARELREISYDPRSEATRRTIDHRLLSQFLIGLREEIARFVLVRNPSSIREAEDFALLEEANSRNYALKQAEVRSMQQFPTPSAWQGISNTPQNPFLSSNGGTPPAYGQINAIQAKQQQPEVTPSPDTPRGTERRCYHCGRSDHIARFCRSRPRNCFNCGRTNHLSKECPLLLCGICKKAGHRPLDCNRNVAVPTKGNAISPTLGSGPN</sequence>
<name>A0A8K0KRN1_LADFU</name>
<dbReference type="GO" id="GO:0008270">
    <property type="term" value="F:zinc ion binding"/>
    <property type="evidence" value="ECO:0007669"/>
    <property type="project" value="UniProtKB-KW"/>
</dbReference>
<dbReference type="EMBL" id="KZ309728">
    <property type="protein sequence ID" value="KAG8239592.1"/>
    <property type="molecule type" value="Genomic_DNA"/>
</dbReference>
<dbReference type="InterPro" id="IPR001878">
    <property type="entry name" value="Znf_CCHC"/>
</dbReference>
<dbReference type="Pfam" id="PF00098">
    <property type="entry name" value="zf-CCHC"/>
    <property type="match status" value="1"/>
</dbReference>
<dbReference type="OrthoDB" id="427960at2759"/>
<dbReference type="GO" id="GO:0003676">
    <property type="term" value="F:nucleic acid binding"/>
    <property type="evidence" value="ECO:0007669"/>
    <property type="project" value="InterPro"/>
</dbReference>
<feature type="region of interest" description="Disordered" evidence="2">
    <location>
        <begin position="1"/>
        <end position="28"/>
    </location>
</feature>
<feature type="compositionally biased region" description="Polar residues" evidence="2">
    <location>
        <begin position="271"/>
        <end position="290"/>
    </location>
</feature>
<dbReference type="SUPFAM" id="SSF57756">
    <property type="entry name" value="Retrovirus zinc finger-like domains"/>
    <property type="match status" value="1"/>
</dbReference>
<evidence type="ECO:0000313" key="5">
    <source>
        <dbReference type="Proteomes" id="UP000792457"/>
    </source>
</evidence>
<evidence type="ECO:0000313" key="4">
    <source>
        <dbReference type="EMBL" id="KAG8239592.1"/>
    </source>
</evidence>
<feature type="region of interest" description="Disordered" evidence="2">
    <location>
        <begin position="271"/>
        <end position="296"/>
    </location>
</feature>
<dbReference type="SMART" id="SM00343">
    <property type="entry name" value="ZnF_C2HC"/>
    <property type="match status" value="3"/>
</dbReference>
<organism evidence="4 5">
    <name type="scientific">Ladona fulva</name>
    <name type="common">Scarce chaser dragonfly</name>
    <name type="synonym">Libellula fulva</name>
    <dbReference type="NCBI Taxonomy" id="123851"/>
    <lineage>
        <taxon>Eukaryota</taxon>
        <taxon>Metazoa</taxon>
        <taxon>Ecdysozoa</taxon>
        <taxon>Arthropoda</taxon>
        <taxon>Hexapoda</taxon>
        <taxon>Insecta</taxon>
        <taxon>Pterygota</taxon>
        <taxon>Palaeoptera</taxon>
        <taxon>Odonata</taxon>
        <taxon>Epiprocta</taxon>
        <taxon>Anisoptera</taxon>
        <taxon>Libelluloidea</taxon>
        <taxon>Libellulidae</taxon>
        <taxon>Ladona</taxon>
    </lineage>
</organism>
<comment type="caution">
    <text evidence="4">The sequence shown here is derived from an EMBL/GenBank/DDBJ whole genome shotgun (WGS) entry which is preliminary data.</text>
</comment>
<feature type="domain" description="CCHC-type" evidence="3">
    <location>
        <begin position="344"/>
        <end position="358"/>
    </location>
</feature>
<keyword evidence="1" id="KW-0479">Metal-binding</keyword>